<reference evidence="2 3" key="1">
    <citation type="submission" date="2015-02" db="EMBL/GenBank/DDBJ databases">
        <authorList>
            <person name="Ju K.-S."/>
            <person name="Doroghazi J.R."/>
            <person name="Metcalf W."/>
        </authorList>
    </citation>
    <scope>NUCLEOTIDE SEQUENCE [LARGE SCALE GENOMIC DNA]</scope>
    <source>
        <strain evidence="2 3">ATCC 31215</strain>
    </source>
</reference>
<sequence length="391" mass="43290">MISQKLAVQCLAEEMRGCPVPTVPEQFQRKRFAEHDFVLFGHVPVRAHKLANRWQFDESEVRTAGRTIVALPWDPSDLVDPRPHSPGKPKPATPARTGWREQIRRWADHAGFVMRMKNGCSCGTSCQRRSDGWALPCGLTPEGLLQRCSNHSIACVLPVPTLVWSHDTWLVPRTLALILDQWEETETALAASSHVCGTCGAHSTDSTWHTSTTSGWKVICPACAAAGLRRYQQELAGATYAGVRERGPRAEDFLCAICEPARPAAAWDHCHEHGLIRGPLCGSCNTMEGQGKEFLARKGSVQHLLNCKDCRAHRTLPPHHRLAALRRHLHLERGLQGCDVPMHMCVSVTEVVDSGYECRVRCFGQRGSSSLRLTAAEAEHILARTVESGML</sequence>
<dbReference type="InterPro" id="IPR038563">
    <property type="entry name" value="Endonuclease_7_sf"/>
</dbReference>
<protein>
    <recommendedName>
        <fullName evidence="4">Recombination endonuclease VII</fullName>
    </recommendedName>
</protein>
<name>A0A0F2T9I4_STRR3</name>
<dbReference type="PATRIC" id="fig|359131.3.peg.972"/>
<dbReference type="InterPro" id="IPR044925">
    <property type="entry name" value="His-Me_finger_sf"/>
</dbReference>
<evidence type="ECO:0000256" key="1">
    <source>
        <dbReference type="SAM" id="MobiDB-lite"/>
    </source>
</evidence>
<dbReference type="OrthoDB" id="581550at2"/>
<proteinExistence type="predicted"/>
<evidence type="ECO:0008006" key="4">
    <source>
        <dbReference type="Google" id="ProtNLM"/>
    </source>
</evidence>
<keyword evidence="3" id="KW-1185">Reference proteome</keyword>
<evidence type="ECO:0000313" key="2">
    <source>
        <dbReference type="EMBL" id="KJS58417.1"/>
    </source>
</evidence>
<dbReference type="Gene3D" id="3.40.1800.10">
    <property type="entry name" value="His-Me finger endonucleases"/>
    <property type="match status" value="1"/>
</dbReference>
<accession>A0A0F2T9I4</accession>
<dbReference type="InterPro" id="IPR004211">
    <property type="entry name" value="Endonuclease_7"/>
</dbReference>
<feature type="region of interest" description="Disordered" evidence="1">
    <location>
        <begin position="75"/>
        <end position="98"/>
    </location>
</feature>
<evidence type="ECO:0000313" key="3">
    <source>
        <dbReference type="Proteomes" id="UP000033699"/>
    </source>
</evidence>
<dbReference type="SUPFAM" id="SSF54060">
    <property type="entry name" value="His-Me finger endonucleases"/>
    <property type="match status" value="1"/>
</dbReference>
<dbReference type="Proteomes" id="UP000033699">
    <property type="component" value="Unassembled WGS sequence"/>
</dbReference>
<organism evidence="2 3">
    <name type="scientific">Streptomyces rubellomurinus (strain ATCC 31215)</name>
    <dbReference type="NCBI Taxonomy" id="359131"/>
    <lineage>
        <taxon>Bacteria</taxon>
        <taxon>Bacillati</taxon>
        <taxon>Actinomycetota</taxon>
        <taxon>Actinomycetes</taxon>
        <taxon>Kitasatosporales</taxon>
        <taxon>Streptomycetaceae</taxon>
        <taxon>Streptomyces</taxon>
    </lineage>
</organism>
<comment type="caution">
    <text evidence="2">The sequence shown here is derived from an EMBL/GenBank/DDBJ whole genome shotgun (WGS) entry which is preliminary data.</text>
</comment>
<dbReference type="Pfam" id="PF02945">
    <property type="entry name" value="Endonuclease_7"/>
    <property type="match status" value="1"/>
</dbReference>
<dbReference type="RefSeq" id="WP_045704093.1">
    <property type="nucleotide sequence ID" value="NZ_JZKH01000112.1"/>
</dbReference>
<dbReference type="AlphaFoldDB" id="A0A0F2T9I4"/>
<gene>
    <name evidence="2" type="ORF">VM95_33460</name>
</gene>
<dbReference type="EMBL" id="JZKH01000112">
    <property type="protein sequence ID" value="KJS58417.1"/>
    <property type="molecule type" value="Genomic_DNA"/>
</dbReference>